<protein>
    <submittedName>
        <fullName evidence="3">DNA recombination protein RmuC</fullName>
    </submittedName>
</protein>
<name>A0A1W1D687_9ZZZZ</name>
<dbReference type="EMBL" id="FPHQ01000051">
    <property type="protein sequence ID" value="SFV76124.1"/>
    <property type="molecule type" value="Genomic_DNA"/>
</dbReference>
<gene>
    <name evidence="3" type="ORF">MNB_SUP05-10-968</name>
</gene>
<proteinExistence type="predicted"/>
<dbReference type="AlphaFoldDB" id="A0A1W1D687"/>
<evidence type="ECO:0000256" key="1">
    <source>
        <dbReference type="ARBA" id="ARBA00023054"/>
    </source>
</evidence>
<dbReference type="Pfam" id="PF02646">
    <property type="entry name" value="RmuC"/>
    <property type="match status" value="1"/>
</dbReference>
<sequence>MYDKLFGFISSMDDIEKHLDRASKSYKEARGKLSDGKGNLIGRAEKLKALGVQSKKELN</sequence>
<organism evidence="3">
    <name type="scientific">hydrothermal vent metagenome</name>
    <dbReference type="NCBI Taxonomy" id="652676"/>
    <lineage>
        <taxon>unclassified sequences</taxon>
        <taxon>metagenomes</taxon>
        <taxon>ecological metagenomes</taxon>
    </lineage>
</organism>
<dbReference type="PANTHER" id="PTHR30563">
    <property type="entry name" value="DNA RECOMBINATION PROTEIN RMUC"/>
    <property type="match status" value="1"/>
</dbReference>
<evidence type="ECO:0000313" key="3">
    <source>
        <dbReference type="EMBL" id="SFV76124.1"/>
    </source>
</evidence>
<dbReference type="InterPro" id="IPR003798">
    <property type="entry name" value="DNA_recombination_RmuC"/>
</dbReference>
<evidence type="ECO:0000256" key="2">
    <source>
        <dbReference type="ARBA" id="ARBA00023172"/>
    </source>
</evidence>
<dbReference type="GO" id="GO:0006310">
    <property type="term" value="P:DNA recombination"/>
    <property type="evidence" value="ECO:0007669"/>
    <property type="project" value="UniProtKB-KW"/>
</dbReference>
<keyword evidence="1" id="KW-0175">Coiled coil</keyword>
<reference evidence="3" key="1">
    <citation type="submission" date="2016-10" db="EMBL/GenBank/DDBJ databases">
        <authorList>
            <person name="de Groot N.N."/>
        </authorList>
    </citation>
    <scope>NUCLEOTIDE SEQUENCE</scope>
</reference>
<accession>A0A1W1D687</accession>
<dbReference type="PANTHER" id="PTHR30563:SF0">
    <property type="entry name" value="DNA RECOMBINATION PROTEIN RMUC"/>
    <property type="match status" value="1"/>
</dbReference>
<keyword evidence="2" id="KW-0233">DNA recombination</keyword>